<dbReference type="PANTHER" id="PTHR46111:SF1">
    <property type="entry name" value="RIBOSOMAL RNA SMALL SUBUNIT METHYLTRANSFERASE I"/>
    <property type="match status" value="1"/>
</dbReference>
<keyword evidence="4 6" id="KW-0808">Transferase</keyword>
<comment type="similarity">
    <text evidence="6">Belongs to the methyltransferase superfamily. RsmI family.</text>
</comment>
<dbReference type="Proteomes" id="UP000477488">
    <property type="component" value="Unassembled WGS sequence"/>
</dbReference>
<dbReference type="NCBIfam" id="TIGR00096">
    <property type="entry name" value="16S rRNA (cytidine(1402)-2'-O)-methyltransferase"/>
    <property type="match status" value="1"/>
</dbReference>
<keyword evidence="5 6" id="KW-0949">S-adenosyl-L-methionine</keyword>
<evidence type="ECO:0000256" key="3">
    <source>
        <dbReference type="ARBA" id="ARBA00022603"/>
    </source>
</evidence>
<dbReference type="PIRSF" id="PIRSF005917">
    <property type="entry name" value="MTase_YraL"/>
    <property type="match status" value="1"/>
</dbReference>
<dbReference type="Gene3D" id="3.30.950.10">
    <property type="entry name" value="Methyltransferase, Cobalt-precorrin-4 Transmethylase, Domain 2"/>
    <property type="match status" value="1"/>
</dbReference>
<dbReference type="InterPro" id="IPR014777">
    <property type="entry name" value="4pyrrole_Mease_sub1"/>
</dbReference>
<dbReference type="GO" id="GO:0005737">
    <property type="term" value="C:cytoplasm"/>
    <property type="evidence" value="ECO:0007669"/>
    <property type="project" value="UniProtKB-SubCell"/>
</dbReference>
<dbReference type="InterPro" id="IPR035996">
    <property type="entry name" value="4pyrrol_Methylase_sf"/>
</dbReference>
<dbReference type="CDD" id="cd11648">
    <property type="entry name" value="RsmI"/>
    <property type="match status" value="1"/>
</dbReference>
<dbReference type="HAMAP" id="MF_01877">
    <property type="entry name" value="16SrRNA_methyltr_I"/>
    <property type="match status" value="1"/>
</dbReference>
<dbReference type="PANTHER" id="PTHR46111">
    <property type="entry name" value="RIBOSOMAL RNA SMALL SUBUNIT METHYLTRANSFERASE I"/>
    <property type="match status" value="1"/>
</dbReference>
<comment type="function">
    <text evidence="6">Catalyzes the 2'-O-methylation of the ribose of cytidine 1402 (C1402) in 16S rRNA.</text>
</comment>
<comment type="caution">
    <text evidence="8">The sequence shown here is derived from an EMBL/GenBank/DDBJ whole genome shotgun (WGS) entry which is preliminary data.</text>
</comment>
<dbReference type="EMBL" id="VUMH01000001">
    <property type="protein sequence ID" value="MSS26802.1"/>
    <property type="molecule type" value="Genomic_DNA"/>
</dbReference>
<dbReference type="Gene3D" id="3.40.1010.10">
    <property type="entry name" value="Cobalt-precorrin-4 Transmethylase, Domain 1"/>
    <property type="match status" value="1"/>
</dbReference>
<dbReference type="SUPFAM" id="SSF53790">
    <property type="entry name" value="Tetrapyrrole methylase"/>
    <property type="match status" value="1"/>
</dbReference>
<comment type="subcellular location">
    <subcellularLocation>
        <location evidence="6">Cytoplasm</location>
    </subcellularLocation>
</comment>
<keyword evidence="9" id="KW-1185">Reference proteome</keyword>
<keyword evidence="3 6" id="KW-0489">Methyltransferase</keyword>
<protein>
    <recommendedName>
        <fullName evidence="6">Ribosomal RNA small subunit methyltransferase I</fullName>
        <ecNumber evidence="6">2.1.1.198</ecNumber>
    </recommendedName>
    <alternativeName>
        <fullName evidence="6">16S rRNA 2'-O-ribose C1402 methyltransferase</fullName>
    </alternativeName>
    <alternativeName>
        <fullName evidence="6">rRNA (cytidine-2'-O-)-methyltransferase RsmI</fullName>
    </alternativeName>
</protein>
<evidence type="ECO:0000256" key="6">
    <source>
        <dbReference type="HAMAP-Rule" id="MF_01877"/>
    </source>
</evidence>
<organism evidence="8 9">
    <name type="scientific">Desulfovibrio porci</name>
    <dbReference type="NCBI Taxonomy" id="2605782"/>
    <lineage>
        <taxon>Bacteria</taxon>
        <taxon>Pseudomonadati</taxon>
        <taxon>Thermodesulfobacteriota</taxon>
        <taxon>Desulfovibrionia</taxon>
        <taxon>Desulfovibrionales</taxon>
        <taxon>Desulfovibrionaceae</taxon>
        <taxon>Desulfovibrio</taxon>
    </lineage>
</organism>
<evidence type="ECO:0000256" key="1">
    <source>
        <dbReference type="ARBA" id="ARBA00022490"/>
    </source>
</evidence>
<dbReference type="RefSeq" id="WP_154508579.1">
    <property type="nucleotide sequence ID" value="NZ_JAXELC010000055.1"/>
</dbReference>
<dbReference type="AlphaFoldDB" id="A0A6L5XI42"/>
<evidence type="ECO:0000256" key="2">
    <source>
        <dbReference type="ARBA" id="ARBA00022552"/>
    </source>
</evidence>
<evidence type="ECO:0000259" key="7">
    <source>
        <dbReference type="Pfam" id="PF00590"/>
    </source>
</evidence>
<keyword evidence="1 6" id="KW-0963">Cytoplasm</keyword>
<sequence length="282" mass="30958">MPLTSPRLWIVATPLGNPGDLSPRAREILENADLILAEDTRRALQLCRLCGIRNLQGRRFLSFYDHNEAERQEEVLRLLREGRDLALISDAGTPLLADPGYRLVRACRKEGLPVSPAPGPSAPAAALSAAGIAPLPHTFLGFLPRDTAGREALLESFAHVPGSLIFFERKDRLKESLALAARILGPRDLAVCRELTKTHEEFILIRLEDSASLPDELLGEITVLIGPPEVTERTPRDEVENLLRAELAQGGKPREVARRVQSAVRGWSGKELYALIPAVKAT</sequence>
<evidence type="ECO:0000256" key="5">
    <source>
        <dbReference type="ARBA" id="ARBA00022691"/>
    </source>
</evidence>
<name>A0A6L5XI42_9BACT</name>
<dbReference type="InterPro" id="IPR000878">
    <property type="entry name" value="4pyrrol_Mease"/>
</dbReference>
<dbReference type="InterPro" id="IPR008189">
    <property type="entry name" value="rRNA_ssu_MeTfrase_I"/>
</dbReference>
<evidence type="ECO:0000313" key="9">
    <source>
        <dbReference type="Proteomes" id="UP000477488"/>
    </source>
</evidence>
<dbReference type="Pfam" id="PF00590">
    <property type="entry name" value="TP_methylase"/>
    <property type="match status" value="1"/>
</dbReference>
<reference evidence="8 9" key="1">
    <citation type="submission" date="2019-09" db="EMBL/GenBank/DDBJ databases">
        <title>In-depth cultivation of the pig gut microbiome towards novel bacterial diversity and tailored functional studies.</title>
        <authorList>
            <person name="Wylensek D."/>
            <person name="Hitch T.C.A."/>
            <person name="Clavel T."/>
        </authorList>
    </citation>
    <scope>NUCLEOTIDE SEQUENCE [LARGE SCALE GENOMIC DNA]</scope>
    <source>
        <strain evidence="8 9">PG-178-WT-4</strain>
    </source>
</reference>
<evidence type="ECO:0000313" key="8">
    <source>
        <dbReference type="EMBL" id="MSS26802.1"/>
    </source>
</evidence>
<feature type="domain" description="Tetrapyrrole methylase" evidence="7">
    <location>
        <begin position="7"/>
        <end position="208"/>
    </location>
</feature>
<dbReference type="GO" id="GO:0070677">
    <property type="term" value="F:rRNA (cytosine-2'-O-)-methyltransferase activity"/>
    <property type="evidence" value="ECO:0007669"/>
    <property type="project" value="UniProtKB-UniRule"/>
</dbReference>
<comment type="catalytic activity">
    <reaction evidence="6">
        <text>cytidine(1402) in 16S rRNA + S-adenosyl-L-methionine = 2'-O-methylcytidine(1402) in 16S rRNA + S-adenosyl-L-homocysteine + H(+)</text>
        <dbReference type="Rhea" id="RHEA:42924"/>
        <dbReference type="Rhea" id="RHEA-COMP:10285"/>
        <dbReference type="Rhea" id="RHEA-COMP:10286"/>
        <dbReference type="ChEBI" id="CHEBI:15378"/>
        <dbReference type="ChEBI" id="CHEBI:57856"/>
        <dbReference type="ChEBI" id="CHEBI:59789"/>
        <dbReference type="ChEBI" id="CHEBI:74495"/>
        <dbReference type="ChEBI" id="CHEBI:82748"/>
        <dbReference type="EC" id="2.1.1.198"/>
    </reaction>
</comment>
<evidence type="ECO:0000256" key="4">
    <source>
        <dbReference type="ARBA" id="ARBA00022679"/>
    </source>
</evidence>
<proteinExistence type="inferred from homology"/>
<dbReference type="EC" id="2.1.1.198" evidence="6"/>
<accession>A0A6L5XI42</accession>
<gene>
    <name evidence="6 8" type="primary">rsmI</name>
    <name evidence="8" type="ORF">FYJ44_01830</name>
</gene>
<keyword evidence="2 6" id="KW-0698">rRNA processing</keyword>
<dbReference type="InterPro" id="IPR014776">
    <property type="entry name" value="4pyrrole_Mease_sub2"/>
</dbReference>